<dbReference type="SUPFAM" id="SSF52540">
    <property type="entry name" value="P-loop containing nucleoside triphosphate hydrolases"/>
    <property type="match status" value="1"/>
</dbReference>
<reference evidence="11 12" key="1">
    <citation type="submission" date="2019-06" db="EMBL/GenBank/DDBJ databases">
        <title>Genomic Encyclopedia of Type Strains, Phase IV (KMG-V): Genome sequencing to study the core and pangenomes of soil and plant-associated prokaryotes.</title>
        <authorList>
            <person name="Whitman W."/>
        </authorList>
    </citation>
    <scope>NUCLEOTIDE SEQUENCE [LARGE SCALE GENOMIC DNA]</scope>
    <source>
        <strain evidence="11 12">BR 11880</strain>
    </source>
</reference>
<feature type="domain" description="ABC transmembrane type-1" evidence="9">
    <location>
        <begin position="165"/>
        <end position="444"/>
    </location>
</feature>
<dbReference type="SUPFAM" id="SSF90123">
    <property type="entry name" value="ABC transporter transmembrane region"/>
    <property type="match status" value="1"/>
</dbReference>
<protein>
    <submittedName>
        <fullName evidence="11">ATP-binding cassette subfamily B protein RaxB</fullName>
    </submittedName>
</protein>
<dbReference type="GO" id="GO:0034040">
    <property type="term" value="F:ATPase-coupled lipid transmembrane transporter activity"/>
    <property type="evidence" value="ECO:0007669"/>
    <property type="project" value="TreeGrafter"/>
</dbReference>
<dbReference type="GO" id="GO:0016887">
    <property type="term" value="F:ATP hydrolysis activity"/>
    <property type="evidence" value="ECO:0007669"/>
    <property type="project" value="InterPro"/>
</dbReference>
<dbReference type="EMBL" id="VITN01000040">
    <property type="protein sequence ID" value="TWB09673.1"/>
    <property type="molecule type" value="Genomic_DNA"/>
</dbReference>
<evidence type="ECO:0000259" key="10">
    <source>
        <dbReference type="PROSITE" id="PS50990"/>
    </source>
</evidence>
<keyword evidence="2 7" id="KW-0812">Transmembrane</keyword>
<evidence type="ECO:0000256" key="4">
    <source>
        <dbReference type="ARBA" id="ARBA00022840"/>
    </source>
</evidence>
<gene>
    <name evidence="11" type="ORF">FBZ89_14018</name>
</gene>
<dbReference type="OrthoDB" id="5288404at2"/>
<dbReference type="GO" id="GO:0006508">
    <property type="term" value="P:proteolysis"/>
    <property type="evidence" value="ECO:0007669"/>
    <property type="project" value="InterPro"/>
</dbReference>
<evidence type="ECO:0000256" key="6">
    <source>
        <dbReference type="ARBA" id="ARBA00023136"/>
    </source>
</evidence>
<dbReference type="InterPro" id="IPR017871">
    <property type="entry name" value="ABC_transporter-like_CS"/>
</dbReference>
<dbReference type="InterPro" id="IPR027417">
    <property type="entry name" value="P-loop_NTPase"/>
</dbReference>
<feature type="transmembrane region" description="Helical" evidence="7">
    <location>
        <begin position="398"/>
        <end position="424"/>
    </location>
</feature>
<dbReference type="InterPro" id="IPR011527">
    <property type="entry name" value="ABC1_TM_dom"/>
</dbReference>
<dbReference type="Gene3D" id="1.20.1560.10">
    <property type="entry name" value="ABC transporter type 1, transmembrane domain"/>
    <property type="match status" value="1"/>
</dbReference>
<dbReference type="GO" id="GO:0008233">
    <property type="term" value="F:peptidase activity"/>
    <property type="evidence" value="ECO:0007669"/>
    <property type="project" value="InterPro"/>
</dbReference>
<dbReference type="PROSITE" id="PS50893">
    <property type="entry name" value="ABC_TRANSPORTER_2"/>
    <property type="match status" value="1"/>
</dbReference>
<evidence type="ECO:0000313" key="11">
    <source>
        <dbReference type="EMBL" id="TWB09673.1"/>
    </source>
</evidence>
<keyword evidence="5 7" id="KW-1133">Transmembrane helix</keyword>
<sequence>MFSRNKLRLIMQSQTTECGLACLAMVSTYYGSGNTLLELRLKHSVSLNGLNVLNLKDIAEEQGFEGRVLKLPPEDVSLVKCPALLYWNAKHYVVLHRVIGEVYEIYDPASGIKKMPAEAFREHYSGIVLELSPTPVFTPRTHPHRLKMSHLLTPVTRHFSGLLQIFALSVVLEFFSILYPLGEQAIIDRAVRNGDTSLVFIIAAAAGSIILIRTGVTYLRGLIQVDASSSFVFHIRQSVLRHIFKLPVTWFETRRLGDIVSRINSIQPLQEIFTNGITVALIDAIMAVVTLACMAYYSLTLTLIVTISVLIFCAVRLLTFPVSKKINDENVKKMAKVDSVTIETIRGIRVFKIFGKEGDRYLAWKRAFVDALHTMIRMQKISLQISTGTAARQGIESLLVLSAGAVMVIKGQLTLGMLIAFQAFRLNFSESMASVLGQYLKLRMLDVHLDRISDIVCTRPELAEPAASGAQVAEVNGGIELRNVSFQYSRYDKVTLSDVNLAVRPGEFVVFTGISGGGKTTLVKIMMGLYKPTTGQVLLDGRPMTDDLVHMLRDRIGVVMQDDMLFSGTVAENIAFFTTAPDMAAVMDAARQAQIHDDIMKMPMAYNTLVGELGSTLSGGQRQRVLLARALYRKPAILFLDEGTSNLDVQTEKGIMDTILSLNITRVAVAHRPVALKGADRIFAVGNGRVDLAPPRVAPPPMPTMAAPV</sequence>
<dbReference type="PROSITE" id="PS50929">
    <property type="entry name" value="ABC_TM1F"/>
    <property type="match status" value="1"/>
</dbReference>
<dbReference type="GO" id="GO:0005524">
    <property type="term" value="F:ATP binding"/>
    <property type="evidence" value="ECO:0007669"/>
    <property type="project" value="UniProtKB-KW"/>
</dbReference>
<name>A0A560EJX0_9PROT</name>
<feature type="domain" description="Peptidase C39" evidence="10">
    <location>
        <begin position="12"/>
        <end position="131"/>
    </location>
</feature>
<evidence type="ECO:0000313" key="12">
    <source>
        <dbReference type="Proteomes" id="UP000319859"/>
    </source>
</evidence>
<dbReference type="PROSITE" id="PS50990">
    <property type="entry name" value="PEPTIDASE_C39"/>
    <property type="match status" value="1"/>
</dbReference>
<dbReference type="PANTHER" id="PTHR24221">
    <property type="entry name" value="ATP-BINDING CASSETTE SUB-FAMILY B"/>
    <property type="match status" value="1"/>
</dbReference>
<feature type="transmembrane region" description="Helical" evidence="7">
    <location>
        <begin position="303"/>
        <end position="323"/>
    </location>
</feature>
<dbReference type="GO" id="GO:0140359">
    <property type="term" value="F:ABC-type transporter activity"/>
    <property type="evidence" value="ECO:0007669"/>
    <property type="project" value="InterPro"/>
</dbReference>
<evidence type="ECO:0000256" key="3">
    <source>
        <dbReference type="ARBA" id="ARBA00022741"/>
    </source>
</evidence>
<dbReference type="Gene3D" id="3.90.70.10">
    <property type="entry name" value="Cysteine proteinases"/>
    <property type="match status" value="1"/>
</dbReference>
<feature type="transmembrane region" description="Helical" evidence="7">
    <location>
        <begin position="155"/>
        <end position="178"/>
    </location>
</feature>
<dbReference type="PANTHER" id="PTHR24221:SF606">
    <property type="entry name" value="COLICIN V SECRETION-PROCESSING ATP-BINDING PROTEIN"/>
    <property type="match status" value="1"/>
</dbReference>
<organism evidence="11 12">
    <name type="scientific">Nitrospirillum amazonense</name>
    <dbReference type="NCBI Taxonomy" id="28077"/>
    <lineage>
        <taxon>Bacteria</taxon>
        <taxon>Pseudomonadati</taxon>
        <taxon>Pseudomonadota</taxon>
        <taxon>Alphaproteobacteria</taxon>
        <taxon>Rhodospirillales</taxon>
        <taxon>Azospirillaceae</taxon>
        <taxon>Nitrospirillum</taxon>
    </lineage>
</organism>
<dbReference type="PROSITE" id="PS00211">
    <property type="entry name" value="ABC_TRANSPORTER_1"/>
    <property type="match status" value="1"/>
</dbReference>
<comment type="caution">
    <text evidence="11">The sequence shown here is derived from an EMBL/GenBank/DDBJ whole genome shotgun (WGS) entry which is preliminary data.</text>
</comment>
<evidence type="ECO:0000259" key="8">
    <source>
        <dbReference type="PROSITE" id="PS50893"/>
    </source>
</evidence>
<dbReference type="InterPro" id="IPR036640">
    <property type="entry name" value="ABC1_TM_sf"/>
</dbReference>
<dbReference type="Pfam" id="PF00005">
    <property type="entry name" value="ABC_tran"/>
    <property type="match status" value="1"/>
</dbReference>
<dbReference type="AlphaFoldDB" id="A0A560EJX0"/>
<keyword evidence="4 11" id="KW-0067">ATP-binding</keyword>
<dbReference type="Pfam" id="PF00664">
    <property type="entry name" value="ABC_membrane"/>
    <property type="match status" value="1"/>
</dbReference>
<dbReference type="InterPro" id="IPR039421">
    <property type="entry name" value="Type_1_exporter"/>
</dbReference>
<feature type="transmembrane region" description="Helical" evidence="7">
    <location>
        <begin position="272"/>
        <end position="297"/>
    </location>
</feature>
<accession>A0A560EJX0</accession>
<dbReference type="Gene3D" id="3.40.50.300">
    <property type="entry name" value="P-loop containing nucleotide triphosphate hydrolases"/>
    <property type="match status" value="1"/>
</dbReference>
<keyword evidence="3" id="KW-0547">Nucleotide-binding</keyword>
<dbReference type="Pfam" id="PF03412">
    <property type="entry name" value="Peptidase_C39"/>
    <property type="match status" value="1"/>
</dbReference>
<dbReference type="GO" id="GO:0005886">
    <property type="term" value="C:plasma membrane"/>
    <property type="evidence" value="ECO:0007669"/>
    <property type="project" value="UniProtKB-SubCell"/>
</dbReference>
<evidence type="ECO:0000256" key="5">
    <source>
        <dbReference type="ARBA" id="ARBA00022989"/>
    </source>
</evidence>
<evidence type="ECO:0000256" key="7">
    <source>
        <dbReference type="SAM" id="Phobius"/>
    </source>
</evidence>
<evidence type="ECO:0000256" key="1">
    <source>
        <dbReference type="ARBA" id="ARBA00004651"/>
    </source>
</evidence>
<proteinExistence type="predicted"/>
<feature type="domain" description="ABC transporter" evidence="8">
    <location>
        <begin position="479"/>
        <end position="709"/>
    </location>
</feature>
<feature type="transmembrane region" description="Helical" evidence="7">
    <location>
        <begin position="198"/>
        <end position="219"/>
    </location>
</feature>
<dbReference type="Proteomes" id="UP000319859">
    <property type="component" value="Unassembled WGS sequence"/>
</dbReference>
<dbReference type="SMART" id="SM00382">
    <property type="entry name" value="AAA"/>
    <property type="match status" value="1"/>
</dbReference>
<dbReference type="CDD" id="cd18567">
    <property type="entry name" value="ABC_6TM_CvaB_RaxB_like"/>
    <property type="match status" value="1"/>
</dbReference>
<evidence type="ECO:0000259" key="9">
    <source>
        <dbReference type="PROSITE" id="PS50929"/>
    </source>
</evidence>
<dbReference type="InterPro" id="IPR003593">
    <property type="entry name" value="AAA+_ATPase"/>
</dbReference>
<comment type="subcellular location">
    <subcellularLocation>
        <location evidence="1">Cell membrane</location>
        <topology evidence="1">Multi-pass membrane protein</topology>
    </subcellularLocation>
</comment>
<dbReference type="InterPro" id="IPR005074">
    <property type="entry name" value="Peptidase_C39"/>
</dbReference>
<evidence type="ECO:0000256" key="2">
    <source>
        <dbReference type="ARBA" id="ARBA00022692"/>
    </source>
</evidence>
<dbReference type="InterPro" id="IPR003439">
    <property type="entry name" value="ABC_transporter-like_ATP-bd"/>
</dbReference>
<keyword evidence="6 7" id="KW-0472">Membrane</keyword>